<evidence type="ECO:0000313" key="3">
    <source>
        <dbReference type="Proteomes" id="UP000432048"/>
    </source>
</evidence>
<organism evidence="2 3">
    <name type="scientific">Pseudomonas haemolytica</name>
    <dbReference type="NCBI Taxonomy" id="2600065"/>
    <lineage>
        <taxon>Bacteria</taxon>
        <taxon>Pseudomonadati</taxon>
        <taxon>Pseudomonadota</taxon>
        <taxon>Gammaproteobacteria</taxon>
        <taxon>Pseudomonadales</taxon>
        <taxon>Pseudomonadaceae</taxon>
        <taxon>Pseudomonas</taxon>
    </lineage>
</organism>
<comment type="caution">
    <text evidence="2">The sequence shown here is derived from an EMBL/GenBank/DDBJ whole genome shotgun (WGS) entry which is preliminary data.</text>
</comment>
<protein>
    <submittedName>
        <fullName evidence="2">Uncharacterized protein</fullName>
    </submittedName>
</protein>
<dbReference type="EMBL" id="VOIX01000010">
    <property type="protein sequence ID" value="MRJ23246.1"/>
    <property type="molecule type" value="Genomic_DNA"/>
</dbReference>
<gene>
    <name evidence="2" type="ORF">FRT60_23405</name>
</gene>
<dbReference type="Proteomes" id="UP000432048">
    <property type="component" value="Unassembled WGS sequence"/>
</dbReference>
<feature type="compositionally biased region" description="Pro residues" evidence="1">
    <location>
        <begin position="48"/>
        <end position="59"/>
    </location>
</feature>
<name>A0A646P2M1_9PSED</name>
<accession>A0A646P2M1</accession>
<evidence type="ECO:0000313" key="2">
    <source>
        <dbReference type="EMBL" id="MRJ23246.1"/>
    </source>
</evidence>
<feature type="region of interest" description="Disordered" evidence="1">
    <location>
        <begin position="29"/>
        <end position="59"/>
    </location>
</feature>
<evidence type="ECO:0000256" key="1">
    <source>
        <dbReference type="SAM" id="MobiDB-lite"/>
    </source>
</evidence>
<proteinExistence type="predicted"/>
<dbReference type="AlphaFoldDB" id="A0A646P2M1"/>
<sequence>MAGGLPGGRAVAGGRVSAYLLLDRVAPIGGKPPPTGECIPNMGGGLPPMRPSAPPRQQP</sequence>
<reference evidence="2 3" key="1">
    <citation type="submission" date="2019-08" db="EMBL/GenBank/DDBJ databases">
        <title>Pseudomonas haemolytica sp. nov. isolated from raw milk and skim milk concentrate.</title>
        <authorList>
            <person name="Hofmann K."/>
            <person name="Huptas C."/>
            <person name="Doll E."/>
            <person name="Scherer S."/>
            <person name="Wenning M."/>
        </authorList>
    </citation>
    <scope>NUCLEOTIDE SEQUENCE [LARGE SCALE GENOMIC DNA]</scope>
    <source>
        <strain evidence="2 3">DSM 108988</strain>
    </source>
</reference>